<dbReference type="InterPro" id="IPR017441">
    <property type="entry name" value="Protein_kinase_ATP_BS"/>
</dbReference>
<dbReference type="Gene3D" id="3.30.200.20">
    <property type="entry name" value="Phosphorylase Kinase, domain 1"/>
    <property type="match status" value="1"/>
</dbReference>
<organism evidence="2 3">
    <name type="scientific">Rhamnusium bicolor</name>
    <dbReference type="NCBI Taxonomy" id="1586634"/>
    <lineage>
        <taxon>Eukaryota</taxon>
        <taxon>Metazoa</taxon>
        <taxon>Ecdysozoa</taxon>
        <taxon>Arthropoda</taxon>
        <taxon>Hexapoda</taxon>
        <taxon>Insecta</taxon>
        <taxon>Pterygota</taxon>
        <taxon>Neoptera</taxon>
        <taxon>Endopterygota</taxon>
        <taxon>Coleoptera</taxon>
        <taxon>Polyphaga</taxon>
        <taxon>Cucujiformia</taxon>
        <taxon>Chrysomeloidea</taxon>
        <taxon>Cerambycidae</taxon>
        <taxon>Lepturinae</taxon>
        <taxon>Rhagiini</taxon>
        <taxon>Rhamnusium</taxon>
    </lineage>
</organism>
<gene>
    <name evidence="2" type="ORF">NQ314_020424</name>
</gene>
<dbReference type="GO" id="GO:0005524">
    <property type="term" value="F:ATP binding"/>
    <property type="evidence" value="ECO:0007669"/>
    <property type="project" value="UniProtKB-UniRule"/>
</dbReference>
<dbReference type="Proteomes" id="UP001162156">
    <property type="component" value="Unassembled WGS sequence"/>
</dbReference>
<accession>A0AAV8WL16</accession>
<dbReference type="EMBL" id="JANEYF010005719">
    <property type="protein sequence ID" value="KAJ8927151.1"/>
    <property type="molecule type" value="Genomic_DNA"/>
</dbReference>
<dbReference type="AlphaFoldDB" id="A0AAV8WL16"/>
<keyword evidence="3" id="KW-1185">Reference proteome</keyword>
<name>A0AAV8WL16_9CUCU</name>
<protein>
    <recommendedName>
        <fullName evidence="4">Protein kinase domain-containing protein</fullName>
    </recommendedName>
</protein>
<proteinExistence type="predicted"/>
<dbReference type="PROSITE" id="PS00107">
    <property type="entry name" value="PROTEIN_KINASE_ATP"/>
    <property type="match status" value="1"/>
</dbReference>
<keyword evidence="1" id="KW-0067">ATP-binding</keyword>
<evidence type="ECO:0000313" key="2">
    <source>
        <dbReference type="EMBL" id="KAJ8927151.1"/>
    </source>
</evidence>
<reference evidence="2" key="1">
    <citation type="journal article" date="2023" name="Insect Mol. Biol.">
        <title>Genome sequencing provides insights into the evolution of gene families encoding plant cell wall-degrading enzymes in longhorned beetles.</title>
        <authorList>
            <person name="Shin N.R."/>
            <person name="Okamura Y."/>
            <person name="Kirsch R."/>
            <person name="Pauchet Y."/>
        </authorList>
    </citation>
    <scope>NUCLEOTIDE SEQUENCE</scope>
    <source>
        <strain evidence="2">RBIC_L_NR</strain>
    </source>
</reference>
<keyword evidence="1" id="KW-0547">Nucleotide-binding</keyword>
<evidence type="ECO:0000256" key="1">
    <source>
        <dbReference type="PROSITE-ProRule" id="PRU10141"/>
    </source>
</evidence>
<evidence type="ECO:0008006" key="4">
    <source>
        <dbReference type="Google" id="ProtNLM"/>
    </source>
</evidence>
<evidence type="ECO:0000313" key="3">
    <source>
        <dbReference type="Proteomes" id="UP001162156"/>
    </source>
</evidence>
<dbReference type="InterPro" id="IPR011009">
    <property type="entry name" value="Kinase-like_dom_sf"/>
</dbReference>
<sequence>MTELYGCPHLKERYVKHVKIDDTKTLYDIYDFKEEIGHGTYGTVISAIEKQTAKDYAIKIVNKFTVRLNGKVFPSKI</sequence>
<comment type="caution">
    <text evidence="2">The sequence shown here is derived from an EMBL/GenBank/DDBJ whole genome shotgun (WGS) entry which is preliminary data.</text>
</comment>
<feature type="binding site" evidence="1">
    <location>
        <position position="59"/>
    </location>
    <ligand>
        <name>ATP</name>
        <dbReference type="ChEBI" id="CHEBI:30616"/>
    </ligand>
</feature>
<dbReference type="SUPFAM" id="SSF56112">
    <property type="entry name" value="Protein kinase-like (PK-like)"/>
    <property type="match status" value="1"/>
</dbReference>